<accession>A0A8D0GE15</accession>
<organism evidence="1 2">
    <name type="scientific">Sphenodon punctatus</name>
    <name type="common">Tuatara</name>
    <name type="synonym">Hatteria punctata</name>
    <dbReference type="NCBI Taxonomy" id="8508"/>
    <lineage>
        <taxon>Eukaryota</taxon>
        <taxon>Metazoa</taxon>
        <taxon>Chordata</taxon>
        <taxon>Craniata</taxon>
        <taxon>Vertebrata</taxon>
        <taxon>Euteleostomi</taxon>
        <taxon>Lepidosauria</taxon>
        <taxon>Sphenodontia</taxon>
        <taxon>Sphenodontidae</taxon>
        <taxon>Sphenodon</taxon>
    </lineage>
</organism>
<reference evidence="1" key="1">
    <citation type="submission" date="2025-08" db="UniProtKB">
        <authorList>
            <consortium name="Ensembl"/>
        </authorList>
    </citation>
    <scope>IDENTIFICATION</scope>
</reference>
<name>A0A8D0GE15_SPHPU</name>
<proteinExistence type="predicted"/>
<evidence type="ECO:0000313" key="1">
    <source>
        <dbReference type="Ensembl" id="ENSSPUP00000003645.1"/>
    </source>
</evidence>
<dbReference type="PANTHER" id="PTHR21663:SF1">
    <property type="entry name" value="HEAT REPEAT-CONTAINING PROTEIN 5A"/>
    <property type="match status" value="1"/>
</dbReference>
<dbReference type="GO" id="GO:0006897">
    <property type="term" value="P:endocytosis"/>
    <property type="evidence" value="ECO:0007669"/>
    <property type="project" value="TreeGrafter"/>
</dbReference>
<dbReference type="AlphaFoldDB" id="A0A8D0GE15"/>
<dbReference type="GO" id="GO:0005794">
    <property type="term" value="C:Golgi apparatus"/>
    <property type="evidence" value="ECO:0007669"/>
    <property type="project" value="TreeGrafter"/>
</dbReference>
<dbReference type="GO" id="GO:0042147">
    <property type="term" value="P:retrograde transport, endosome to Golgi"/>
    <property type="evidence" value="ECO:0007669"/>
    <property type="project" value="TreeGrafter"/>
</dbReference>
<sequence>MASSTFLLPHVCHQDDLLLLGPLLQETDHRFIEEQLILGNSIAGGSLEYDPYSIYERAREGDSVPKPLPPTLSTICAAA</sequence>
<dbReference type="GO" id="GO:0008104">
    <property type="term" value="P:intracellular protein localization"/>
    <property type="evidence" value="ECO:0007669"/>
    <property type="project" value="TreeGrafter"/>
</dbReference>
<dbReference type="GO" id="GO:0005829">
    <property type="term" value="C:cytosol"/>
    <property type="evidence" value="ECO:0007669"/>
    <property type="project" value="GOC"/>
</dbReference>
<reference evidence="1" key="2">
    <citation type="submission" date="2025-09" db="UniProtKB">
        <authorList>
            <consortium name="Ensembl"/>
        </authorList>
    </citation>
    <scope>IDENTIFICATION</scope>
</reference>
<dbReference type="PANTHER" id="PTHR21663">
    <property type="entry name" value="HYPOTHETICAL HEAT DOMAIN-CONTAINING"/>
    <property type="match status" value="1"/>
</dbReference>
<dbReference type="Ensembl" id="ENSSPUT00000003870.1">
    <property type="protein sequence ID" value="ENSSPUP00000003645.1"/>
    <property type="gene ID" value="ENSSPUG00000002790.1"/>
</dbReference>
<dbReference type="Proteomes" id="UP000694392">
    <property type="component" value="Unplaced"/>
</dbReference>
<keyword evidence="2" id="KW-1185">Reference proteome</keyword>
<dbReference type="GO" id="GO:0030139">
    <property type="term" value="C:endocytic vesicle"/>
    <property type="evidence" value="ECO:0007669"/>
    <property type="project" value="TreeGrafter"/>
</dbReference>
<dbReference type="InterPro" id="IPR040108">
    <property type="entry name" value="Laa1/Sip1/HEATR5"/>
</dbReference>
<dbReference type="GO" id="GO:0016020">
    <property type="term" value="C:membrane"/>
    <property type="evidence" value="ECO:0007669"/>
    <property type="project" value="TreeGrafter"/>
</dbReference>
<protein>
    <submittedName>
        <fullName evidence="1">Uncharacterized protein</fullName>
    </submittedName>
</protein>
<evidence type="ECO:0000313" key="2">
    <source>
        <dbReference type="Proteomes" id="UP000694392"/>
    </source>
</evidence>